<proteinExistence type="predicted"/>
<feature type="compositionally biased region" description="Polar residues" evidence="1">
    <location>
        <begin position="100"/>
        <end position="115"/>
    </location>
</feature>
<protein>
    <submittedName>
        <fullName evidence="2">Uncharacterized protein</fullName>
    </submittedName>
</protein>
<dbReference type="AlphaFoldDB" id="A0A8S1BBG7"/>
<dbReference type="OrthoDB" id="447173at2759"/>
<feature type="region of interest" description="Disordered" evidence="1">
    <location>
        <begin position="97"/>
        <end position="151"/>
    </location>
</feature>
<dbReference type="EMBL" id="CADEBD010000443">
    <property type="protein sequence ID" value="CAB3255645.1"/>
    <property type="molecule type" value="Genomic_DNA"/>
</dbReference>
<accession>A0A8S1BBG7</accession>
<name>A0A8S1BBG7_ARCPL</name>
<evidence type="ECO:0000313" key="2">
    <source>
        <dbReference type="EMBL" id="CAB3255645.1"/>
    </source>
</evidence>
<feature type="compositionally biased region" description="Basic and acidic residues" evidence="1">
    <location>
        <begin position="125"/>
        <end position="151"/>
    </location>
</feature>
<feature type="compositionally biased region" description="Polar residues" evidence="1">
    <location>
        <begin position="182"/>
        <end position="193"/>
    </location>
</feature>
<comment type="caution">
    <text evidence="2">The sequence shown here is derived from an EMBL/GenBank/DDBJ whole genome shotgun (WGS) entry which is preliminary data.</text>
</comment>
<feature type="region of interest" description="Disordered" evidence="1">
    <location>
        <begin position="165"/>
        <end position="194"/>
    </location>
</feature>
<gene>
    <name evidence="2" type="ORF">APLA_LOCUS15330</name>
</gene>
<evidence type="ECO:0000313" key="3">
    <source>
        <dbReference type="Proteomes" id="UP000494256"/>
    </source>
</evidence>
<sequence length="255" mass="27989">MLACVCQPTETALLFKGGPPVAMGPLGTNKLRQNTTEAMKSLKLISTSVRRTSDETKDSSPSYNSSPILINSSGSLLNLRKIERKAKSTKILVNPVCSDSVGTSDDSNRSENVVSKWNGKKKRLKAESGSKCHKKDECKRDKNDPISRGDAKEDKKSISCFKIKSSEGKSRSEDDQNFGKENCTNENASNLMSTEKPDIINHSRKNSKEIFIDEGTMTDQMMLRADQLDTGKTDSAIACKDMKSLGSHIIAIYAN</sequence>
<feature type="compositionally biased region" description="Basic and acidic residues" evidence="1">
    <location>
        <begin position="165"/>
        <end position="178"/>
    </location>
</feature>
<evidence type="ECO:0000256" key="1">
    <source>
        <dbReference type="SAM" id="MobiDB-lite"/>
    </source>
</evidence>
<dbReference type="Proteomes" id="UP000494256">
    <property type="component" value="Unassembled WGS sequence"/>
</dbReference>
<reference evidence="2 3" key="1">
    <citation type="submission" date="2020-04" db="EMBL/GenBank/DDBJ databases">
        <authorList>
            <person name="Wallbank WR R."/>
            <person name="Pardo Diaz C."/>
            <person name="Kozak K."/>
            <person name="Martin S."/>
            <person name="Jiggins C."/>
            <person name="Moest M."/>
            <person name="Warren A I."/>
            <person name="Byers J.R.P. K."/>
            <person name="Montejo-Kovacevich G."/>
            <person name="Yen C E."/>
        </authorList>
    </citation>
    <scope>NUCLEOTIDE SEQUENCE [LARGE SCALE GENOMIC DNA]</scope>
</reference>
<organism evidence="2 3">
    <name type="scientific">Arctia plantaginis</name>
    <name type="common">Wood tiger moth</name>
    <name type="synonym">Phalaena plantaginis</name>
    <dbReference type="NCBI Taxonomy" id="874455"/>
    <lineage>
        <taxon>Eukaryota</taxon>
        <taxon>Metazoa</taxon>
        <taxon>Ecdysozoa</taxon>
        <taxon>Arthropoda</taxon>
        <taxon>Hexapoda</taxon>
        <taxon>Insecta</taxon>
        <taxon>Pterygota</taxon>
        <taxon>Neoptera</taxon>
        <taxon>Endopterygota</taxon>
        <taxon>Lepidoptera</taxon>
        <taxon>Glossata</taxon>
        <taxon>Ditrysia</taxon>
        <taxon>Noctuoidea</taxon>
        <taxon>Erebidae</taxon>
        <taxon>Arctiinae</taxon>
        <taxon>Arctia</taxon>
    </lineage>
</organism>
<feature type="region of interest" description="Disordered" evidence="1">
    <location>
        <begin position="48"/>
        <end position="67"/>
    </location>
</feature>